<evidence type="ECO:0000256" key="1">
    <source>
        <dbReference type="SAM" id="MobiDB-lite"/>
    </source>
</evidence>
<dbReference type="Proteomes" id="UP001187415">
    <property type="component" value="Unassembled WGS sequence"/>
</dbReference>
<feature type="region of interest" description="Disordered" evidence="1">
    <location>
        <begin position="1"/>
        <end position="44"/>
    </location>
</feature>
<dbReference type="AlphaFoldDB" id="A0AA88IGF2"/>
<feature type="compositionally biased region" description="Basic and acidic residues" evidence="1">
    <location>
        <begin position="25"/>
        <end position="41"/>
    </location>
</feature>
<name>A0AA88IGF2_CHASR</name>
<accession>A0AA88IGF2</accession>
<dbReference type="EMBL" id="JAUPFM010000022">
    <property type="protein sequence ID" value="KAK2815953.1"/>
    <property type="molecule type" value="Genomic_DNA"/>
</dbReference>
<reference evidence="2" key="1">
    <citation type="submission" date="2023-07" db="EMBL/GenBank/DDBJ databases">
        <title>Chromosome-level Genome Assembly of Striped Snakehead (Channa striata).</title>
        <authorList>
            <person name="Liu H."/>
        </authorList>
    </citation>
    <scope>NUCLEOTIDE SEQUENCE</scope>
    <source>
        <strain evidence="2">Gz</strain>
        <tissue evidence="2">Muscle</tissue>
    </source>
</reference>
<comment type="caution">
    <text evidence="2">The sequence shown here is derived from an EMBL/GenBank/DDBJ whole genome shotgun (WGS) entry which is preliminary data.</text>
</comment>
<keyword evidence="3" id="KW-1185">Reference proteome</keyword>
<evidence type="ECO:0000313" key="2">
    <source>
        <dbReference type="EMBL" id="KAK2815953.1"/>
    </source>
</evidence>
<proteinExistence type="predicted"/>
<feature type="region of interest" description="Disordered" evidence="1">
    <location>
        <begin position="114"/>
        <end position="150"/>
    </location>
</feature>
<sequence length="265" mass="30212">MEDGDGIPERVSATAEPGPRKPRKILSEEARRAKRENDRQRARSRVNLGRAFSPWKKLRDKNGFKTDADMASFLINVYLRSRTEGRLLPSLKRSSSTETCESVHYEYPIMSSPNEAERKTCASPPVQSSDDKTESGQNDAPCQGMKSQDNWTTTKDFQDEDEEFHTSLCVGDGRYLVDLGSSSEFIVDEECILQLFESCRECSGQCMVRKHVEGLKLIVYQMCSFCQNCYKWTNLPDDDDKEDIDFQINGRDTERGQTNTTMVPK</sequence>
<evidence type="ECO:0000313" key="3">
    <source>
        <dbReference type="Proteomes" id="UP001187415"/>
    </source>
</evidence>
<protein>
    <submittedName>
        <fullName evidence="2">Uncharacterized protein</fullName>
    </submittedName>
</protein>
<feature type="compositionally biased region" description="Polar residues" evidence="1">
    <location>
        <begin position="135"/>
        <end position="150"/>
    </location>
</feature>
<organism evidence="2 3">
    <name type="scientific">Channa striata</name>
    <name type="common">Snakehead murrel</name>
    <name type="synonym">Ophicephalus striatus</name>
    <dbReference type="NCBI Taxonomy" id="64152"/>
    <lineage>
        <taxon>Eukaryota</taxon>
        <taxon>Metazoa</taxon>
        <taxon>Chordata</taxon>
        <taxon>Craniata</taxon>
        <taxon>Vertebrata</taxon>
        <taxon>Euteleostomi</taxon>
        <taxon>Actinopterygii</taxon>
        <taxon>Neopterygii</taxon>
        <taxon>Teleostei</taxon>
        <taxon>Neoteleostei</taxon>
        <taxon>Acanthomorphata</taxon>
        <taxon>Anabantaria</taxon>
        <taxon>Anabantiformes</taxon>
        <taxon>Channoidei</taxon>
        <taxon>Channidae</taxon>
        <taxon>Channa</taxon>
    </lineage>
</organism>
<gene>
    <name evidence="2" type="ORF">Q5P01_026420</name>
</gene>